<evidence type="ECO:0000256" key="9">
    <source>
        <dbReference type="ARBA" id="ARBA00023136"/>
    </source>
</evidence>
<evidence type="ECO:0000256" key="5">
    <source>
        <dbReference type="ARBA" id="ARBA00022692"/>
    </source>
</evidence>
<comment type="pathway">
    <text evidence="2">Lipid metabolism; fatty acid biosynthesis.</text>
</comment>
<name>A0A0K0D094_ANGCA</name>
<reference evidence="13" key="2">
    <citation type="submission" date="2017-02" db="UniProtKB">
        <authorList>
            <consortium name="WormBaseParasite"/>
        </authorList>
    </citation>
    <scope>IDENTIFICATION</scope>
</reference>
<keyword evidence="5 11" id="KW-0812">Transmembrane</keyword>
<feature type="transmembrane region" description="Helical" evidence="11">
    <location>
        <begin position="7"/>
        <end position="28"/>
    </location>
</feature>
<keyword evidence="6 11" id="KW-0276">Fatty acid metabolism</keyword>
<dbReference type="InterPro" id="IPR002076">
    <property type="entry name" value="ELO_fam"/>
</dbReference>
<evidence type="ECO:0000313" key="12">
    <source>
        <dbReference type="Proteomes" id="UP000035642"/>
    </source>
</evidence>
<dbReference type="GO" id="GO:0005789">
    <property type="term" value="C:endoplasmic reticulum membrane"/>
    <property type="evidence" value="ECO:0007669"/>
    <property type="project" value="TreeGrafter"/>
</dbReference>
<comment type="catalytic activity">
    <reaction evidence="11">
        <text>a very-long-chain acyl-CoA + malonyl-CoA + H(+) = a very-long-chain 3-oxoacyl-CoA + CO2 + CoA</text>
        <dbReference type="Rhea" id="RHEA:32727"/>
        <dbReference type="ChEBI" id="CHEBI:15378"/>
        <dbReference type="ChEBI" id="CHEBI:16526"/>
        <dbReference type="ChEBI" id="CHEBI:57287"/>
        <dbReference type="ChEBI" id="CHEBI:57384"/>
        <dbReference type="ChEBI" id="CHEBI:90725"/>
        <dbReference type="ChEBI" id="CHEBI:90736"/>
        <dbReference type="EC" id="2.3.1.199"/>
    </reaction>
</comment>
<sequence>MTDHAPHIWVISACYLCFVLTAPGKVVMKHGLLPHWYVSIQSKGRNWSSTFKGFRYYLNGILHLCLLIAFVPQTLFSLAGGWRDSVCCNYSLYSGLISGTVMFLFVFTKLLDLVETVLIILEGRQPLQIHIFHHVITLLFTWHKLRPSGRWSSCNTFDIPRNPVTNSSCSSVITRRHYVSGPHCL</sequence>
<feature type="transmembrane region" description="Helical" evidence="11">
    <location>
        <begin position="90"/>
        <end position="107"/>
    </location>
</feature>
<dbReference type="STRING" id="6313.A0A0K0D094"/>
<keyword evidence="4 11" id="KW-0808">Transferase</keyword>
<keyword evidence="3 11" id="KW-0444">Lipid biosynthesis</keyword>
<dbReference type="PANTHER" id="PTHR11157:SF126">
    <property type="entry name" value="ELONGATION OF VERY LONG CHAIN FATTY ACIDS PROTEIN"/>
    <property type="match status" value="1"/>
</dbReference>
<dbReference type="GO" id="GO:0009922">
    <property type="term" value="F:fatty acid elongase activity"/>
    <property type="evidence" value="ECO:0007669"/>
    <property type="project" value="UniProtKB-EC"/>
</dbReference>
<dbReference type="UniPathway" id="UPA00094"/>
<dbReference type="PANTHER" id="PTHR11157">
    <property type="entry name" value="FATTY ACID ACYL TRANSFERASE-RELATED"/>
    <property type="match status" value="1"/>
</dbReference>
<dbReference type="WBParaSite" id="ACAC_0000347301-mRNA-1">
    <property type="protein sequence ID" value="ACAC_0000347301-mRNA-1"/>
    <property type="gene ID" value="ACAC_0000347301"/>
</dbReference>
<comment type="similarity">
    <text evidence="11">Belongs to the ELO family.</text>
</comment>
<organism evidence="12 13">
    <name type="scientific">Angiostrongylus cantonensis</name>
    <name type="common">Rat lungworm</name>
    <dbReference type="NCBI Taxonomy" id="6313"/>
    <lineage>
        <taxon>Eukaryota</taxon>
        <taxon>Metazoa</taxon>
        <taxon>Ecdysozoa</taxon>
        <taxon>Nematoda</taxon>
        <taxon>Chromadorea</taxon>
        <taxon>Rhabditida</taxon>
        <taxon>Rhabditina</taxon>
        <taxon>Rhabditomorpha</taxon>
        <taxon>Strongyloidea</taxon>
        <taxon>Metastrongylidae</taxon>
        <taxon>Angiostrongylus</taxon>
    </lineage>
</organism>
<reference evidence="12" key="1">
    <citation type="submission" date="2012-09" db="EMBL/GenBank/DDBJ databases">
        <authorList>
            <person name="Martin A.A."/>
        </authorList>
    </citation>
    <scope>NUCLEOTIDE SEQUENCE</scope>
</reference>
<evidence type="ECO:0000256" key="4">
    <source>
        <dbReference type="ARBA" id="ARBA00022679"/>
    </source>
</evidence>
<dbReference type="AlphaFoldDB" id="A0A0K0D094"/>
<accession>A0A0K0D094</accession>
<evidence type="ECO:0000313" key="13">
    <source>
        <dbReference type="WBParaSite" id="ACAC_0000347301-mRNA-1"/>
    </source>
</evidence>
<dbReference type="GO" id="GO:0034625">
    <property type="term" value="P:fatty acid elongation, monounsaturated fatty acid"/>
    <property type="evidence" value="ECO:0007669"/>
    <property type="project" value="TreeGrafter"/>
</dbReference>
<dbReference type="Proteomes" id="UP000035642">
    <property type="component" value="Unassembled WGS sequence"/>
</dbReference>
<dbReference type="Pfam" id="PF01151">
    <property type="entry name" value="ELO"/>
    <property type="match status" value="1"/>
</dbReference>
<evidence type="ECO:0000256" key="10">
    <source>
        <dbReference type="ARBA" id="ARBA00023160"/>
    </source>
</evidence>
<keyword evidence="9 11" id="KW-0472">Membrane</keyword>
<evidence type="ECO:0000256" key="1">
    <source>
        <dbReference type="ARBA" id="ARBA00004141"/>
    </source>
</evidence>
<evidence type="ECO:0000256" key="11">
    <source>
        <dbReference type="RuleBase" id="RU361115"/>
    </source>
</evidence>
<evidence type="ECO:0000256" key="7">
    <source>
        <dbReference type="ARBA" id="ARBA00022989"/>
    </source>
</evidence>
<keyword evidence="10 11" id="KW-0275">Fatty acid biosynthesis</keyword>
<comment type="subcellular location">
    <subcellularLocation>
        <location evidence="1">Membrane</location>
        <topology evidence="1">Multi-pass membrane protein</topology>
    </subcellularLocation>
</comment>
<keyword evidence="8 11" id="KW-0443">Lipid metabolism</keyword>
<evidence type="ECO:0000256" key="8">
    <source>
        <dbReference type="ARBA" id="ARBA00023098"/>
    </source>
</evidence>
<dbReference type="EC" id="2.3.1.199" evidence="11"/>
<dbReference type="GO" id="GO:0034626">
    <property type="term" value="P:fatty acid elongation, polyunsaturated fatty acid"/>
    <property type="evidence" value="ECO:0007669"/>
    <property type="project" value="TreeGrafter"/>
</dbReference>
<protein>
    <recommendedName>
        <fullName evidence="11">Elongation of very long chain fatty acids protein</fullName>
        <ecNumber evidence="11">2.3.1.199</ecNumber>
    </recommendedName>
    <alternativeName>
        <fullName evidence="11">Very-long-chain 3-oxoacyl-CoA synthase</fullName>
    </alternativeName>
</protein>
<dbReference type="GO" id="GO:0042761">
    <property type="term" value="P:very long-chain fatty acid biosynthetic process"/>
    <property type="evidence" value="ECO:0007669"/>
    <property type="project" value="TreeGrafter"/>
</dbReference>
<feature type="transmembrane region" description="Helical" evidence="11">
    <location>
        <begin position="56"/>
        <end position="78"/>
    </location>
</feature>
<dbReference type="GO" id="GO:0019367">
    <property type="term" value="P:fatty acid elongation, saturated fatty acid"/>
    <property type="evidence" value="ECO:0007669"/>
    <property type="project" value="TreeGrafter"/>
</dbReference>
<keyword evidence="7 11" id="KW-1133">Transmembrane helix</keyword>
<comment type="caution">
    <text evidence="11">Lacks conserved residue(s) required for the propagation of feature annotation.</text>
</comment>
<evidence type="ECO:0000256" key="6">
    <source>
        <dbReference type="ARBA" id="ARBA00022832"/>
    </source>
</evidence>
<proteinExistence type="inferred from homology"/>
<evidence type="ECO:0000256" key="2">
    <source>
        <dbReference type="ARBA" id="ARBA00005194"/>
    </source>
</evidence>
<evidence type="ECO:0000256" key="3">
    <source>
        <dbReference type="ARBA" id="ARBA00022516"/>
    </source>
</evidence>
<dbReference type="GO" id="GO:0030148">
    <property type="term" value="P:sphingolipid biosynthetic process"/>
    <property type="evidence" value="ECO:0007669"/>
    <property type="project" value="TreeGrafter"/>
</dbReference>
<keyword evidence="12" id="KW-1185">Reference proteome</keyword>